<dbReference type="Pfam" id="PF24664">
    <property type="entry name" value="Monjiviricetes_fusion"/>
    <property type="match status" value="1"/>
</dbReference>
<feature type="non-terminal residue" evidence="1">
    <location>
        <position position="1"/>
    </location>
</feature>
<dbReference type="Proteomes" id="UP000478052">
    <property type="component" value="Unassembled WGS sequence"/>
</dbReference>
<dbReference type="OrthoDB" id="6769052at2759"/>
<name>A0A6G0XCQ1_APHCR</name>
<evidence type="ECO:0000313" key="1">
    <source>
        <dbReference type="EMBL" id="KAF0737801.1"/>
    </source>
</evidence>
<accession>A0A6G0XCQ1</accession>
<sequence length="885" mass="101257">NTKRPRRRPKPRDVKLKDDLKTQVDWSGKCGGSVERHGKLEGHYCYYRNYNCLTGSRLKLSDSYGLDQYKGEVIWRNEKSDCSITEYDVLYDGPASLVISLRHNNHKTETYIVETTHIAFALKKISITFACNIPVVQTENNQLLILSNPTYVNIFSPKKIQPFNTDLLSYINTKFVYLEYTIKRTVTNLYQDLIKKQCNFERQLLLQKLSLASYSLSEFAYTIGEGPGFVAIKNGEIIYLQKCKPVNVEISIQNSCFNELPVLFNNKTFFMTPKTHILQTYGTQIDCNEYLPPAFQKNGKWFSLTPKPHKVNDPQSLKPDTTLTWSYESSDNFMTAGIYTPDIMKALQNHLMFPQESETVQRNLIRQTLGHNVIDQGINVKNLIDEQTITYDCGGPQINISAFNSIDVDLCETPKPTDIESLPKIKLLQKVEIHTQYFRACFISVDYLITRCSTFEDAKMVDGGYYSEVIELGHARCDDLHQRLIYQTPFGGIISGLRINETFITSHTSGGTLDKYGNCEGTTFTNARGTWNNVIVQAKYKIHLSEGIALANNKENILILPTGSRLELSDSYGLDQYKGEVIWRNEKSDCSITEYDVLYDGPASLATSLGHNNYKTETYIVETTHIAFALKKISMTFACNIPVVQTENNQLLILSNPTYVNIFSPKKIQPFNTDLLSYINTKFVYLEYTIKRTVTNLYQDLTKKQCNFERQLLLQKLSLASYSLSEFAYTIGEGPGFVAIKNGEIIYLQKCKPVNIEISIQNSCFNELPVLFHNKTFFITPKTHILQTYGTQIDCNEYLPPAFQTNGKWFFLTPKPHKVNDPQSLKPDITLTWESETVQRNLIRQTLGHSVIDQGINVKNLIDEQTISKLVHKEIHNMWGWFTSF</sequence>
<gene>
    <name evidence="1" type="ORF">FWK35_00035504</name>
</gene>
<proteinExistence type="predicted"/>
<reference evidence="1 2" key="1">
    <citation type="submission" date="2019-08" db="EMBL/GenBank/DDBJ databases">
        <title>Whole genome of Aphis craccivora.</title>
        <authorList>
            <person name="Voronova N.V."/>
            <person name="Shulinski R.S."/>
            <person name="Bandarenka Y.V."/>
            <person name="Zhorov D.G."/>
            <person name="Warner D."/>
        </authorList>
    </citation>
    <scope>NUCLEOTIDE SEQUENCE [LARGE SCALE GENOMIC DNA]</scope>
    <source>
        <strain evidence="1">180601</strain>
        <tissue evidence="1">Whole Body</tissue>
    </source>
</reference>
<dbReference type="AlphaFoldDB" id="A0A6G0XCQ1"/>
<evidence type="ECO:0000313" key="2">
    <source>
        <dbReference type="Proteomes" id="UP000478052"/>
    </source>
</evidence>
<dbReference type="EMBL" id="VUJU01007962">
    <property type="protein sequence ID" value="KAF0737801.1"/>
    <property type="molecule type" value="Genomic_DNA"/>
</dbReference>
<keyword evidence="2" id="KW-1185">Reference proteome</keyword>
<organism evidence="1 2">
    <name type="scientific">Aphis craccivora</name>
    <name type="common">Cowpea aphid</name>
    <dbReference type="NCBI Taxonomy" id="307492"/>
    <lineage>
        <taxon>Eukaryota</taxon>
        <taxon>Metazoa</taxon>
        <taxon>Ecdysozoa</taxon>
        <taxon>Arthropoda</taxon>
        <taxon>Hexapoda</taxon>
        <taxon>Insecta</taxon>
        <taxon>Pterygota</taxon>
        <taxon>Neoptera</taxon>
        <taxon>Paraneoptera</taxon>
        <taxon>Hemiptera</taxon>
        <taxon>Sternorrhyncha</taxon>
        <taxon>Aphidomorpha</taxon>
        <taxon>Aphidoidea</taxon>
        <taxon>Aphididae</taxon>
        <taxon>Aphidini</taxon>
        <taxon>Aphis</taxon>
        <taxon>Aphis</taxon>
    </lineage>
</organism>
<protein>
    <submittedName>
        <fullName evidence="1">Uncharacterized protein</fullName>
    </submittedName>
</protein>
<feature type="non-terminal residue" evidence="1">
    <location>
        <position position="885"/>
    </location>
</feature>
<comment type="caution">
    <text evidence="1">The sequence shown here is derived from an EMBL/GenBank/DDBJ whole genome shotgun (WGS) entry which is preliminary data.</text>
</comment>